<feature type="transmembrane region" description="Helical" evidence="7">
    <location>
        <begin position="273"/>
        <end position="293"/>
    </location>
</feature>
<dbReference type="PANTHER" id="PTHR30043:SF1">
    <property type="entry name" value="ABC TRANSPORT SYSTEM PERMEASE PROTEIN P69"/>
    <property type="match status" value="1"/>
</dbReference>
<dbReference type="EMBL" id="CP118605">
    <property type="protein sequence ID" value="WGL17598.1"/>
    <property type="molecule type" value="Genomic_DNA"/>
</dbReference>
<comment type="similarity">
    <text evidence="7">Belongs to the binding-protein-dependent transport system permease family.</text>
</comment>
<evidence type="ECO:0000256" key="5">
    <source>
        <dbReference type="ARBA" id="ARBA00022989"/>
    </source>
</evidence>
<organism evidence="10 11">
    <name type="scientific">Microbulbifer bruguierae</name>
    <dbReference type="NCBI Taxonomy" id="3029061"/>
    <lineage>
        <taxon>Bacteria</taxon>
        <taxon>Pseudomonadati</taxon>
        <taxon>Pseudomonadota</taxon>
        <taxon>Gammaproteobacteria</taxon>
        <taxon>Cellvibrionales</taxon>
        <taxon>Microbulbiferaceae</taxon>
        <taxon>Microbulbifer</taxon>
    </lineage>
</organism>
<evidence type="ECO:0000256" key="7">
    <source>
        <dbReference type="RuleBase" id="RU363032"/>
    </source>
</evidence>
<dbReference type="PANTHER" id="PTHR30043">
    <property type="entry name" value="PHOSPHONATES TRANSPORT SYSTEM PERMEASE PROTEIN"/>
    <property type="match status" value="1"/>
</dbReference>
<dbReference type="InterPro" id="IPR000515">
    <property type="entry name" value="MetI-like"/>
</dbReference>
<dbReference type="PROSITE" id="PS50928">
    <property type="entry name" value="ABC_TM1"/>
    <property type="match status" value="1"/>
</dbReference>
<keyword evidence="5 7" id="KW-1133">Transmembrane helix</keyword>
<keyword evidence="3" id="KW-1003">Cell membrane</keyword>
<evidence type="ECO:0000256" key="2">
    <source>
        <dbReference type="ARBA" id="ARBA00022448"/>
    </source>
</evidence>
<keyword evidence="6 7" id="KW-0472">Membrane</keyword>
<feature type="transmembrane region" description="Helical" evidence="7">
    <location>
        <begin position="106"/>
        <end position="128"/>
    </location>
</feature>
<dbReference type="CDD" id="cd06261">
    <property type="entry name" value="TM_PBP2"/>
    <property type="match status" value="1"/>
</dbReference>
<comment type="subcellular location">
    <subcellularLocation>
        <location evidence="1 7">Cell membrane</location>
        <topology evidence="1 7">Multi-pass membrane protein</topology>
    </subcellularLocation>
</comment>
<dbReference type="Gene3D" id="1.10.3720.10">
    <property type="entry name" value="MetI-like"/>
    <property type="match status" value="1"/>
</dbReference>
<sequence length="305" mass="32438">MPQPGPITGPAANTMRKAATNPQKSDVYRASSYTGPRDPAAVPRLLITLLAILLLWPGLYFSELNLAVLFDRDSTRAMGALLTDAWPPAHTPDFLAVLGPATLETLAIAVAGIALALPLATVASLLATRALSRTAFERNGAPSLLGRGLRWPMRALLILLRSVPEIVWALLFVRGVGLGPTAGVLAIAITYSGMLGKVYAEIFESVDQRPAQALLGSGASRVSAFLYGILPNASGELISYTVYRWECALRASVVMGFVGAGGLGQQLELSLRMFAGSEVLTILLVFLFLVLLADSLSRVLRVRLT</sequence>
<feature type="transmembrane region" description="Helical" evidence="7">
    <location>
        <begin position="41"/>
        <end position="61"/>
    </location>
</feature>
<evidence type="ECO:0000313" key="10">
    <source>
        <dbReference type="EMBL" id="WGL17598.1"/>
    </source>
</evidence>
<dbReference type="RefSeq" id="WP_280321482.1">
    <property type="nucleotide sequence ID" value="NZ_CP118605.1"/>
</dbReference>
<dbReference type="Proteomes" id="UP001236500">
    <property type="component" value="Chromosome"/>
</dbReference>
<keyword evidence="2 7" id="KW-0813">Transport</keyword>
<evidence type="ECO:0000256" key="1">
    <source>
        <dbReference type="ARBA" id="ARBA00004651"/>
    </source>
</evidence>
<evidence type="ECO:0000259" key="9">
    <source>
        <dbReference type="PROSITE" id="PS50928"/>
    </source>
</evidence>
<evidence type="ECO:0000256" key="3">
    <source>
        <dbReference type="ARBA" id="ARBA00022475"/>
    </source>
</evidence>
<reference evidence="10 11" key="1">
    <citation type="submission" date="2023-02" db="EMBL/GenBank/DDBJ databases">
        <title>Description and genomic characterization of Microbulbifer bruguierae sp. nov., isolated from the sediment of mangrove plant Bruguiera sexangula.</title>
        <authorList>
            <person name="Long M."/>
        </authorList>
    </citation>
    <scope>NUCLEOTIDE SEQUENCE [LARGE SCALE GENOMIC DNA]</scope>
    <source>
        <strain evidence="10 11">H12</strain>
    </source>
</reference>
<protein>
    <submittedName>
        <fullName evidence="10">ABC transporter permease subunit</fullName>
    </submittedName>
</protein>
<feature type="region of interest" description="Disordered" evidence="8">
    <location>
        <begin position="1"/>
        <end position="20"/>
    </location>
</feature>
<evidence type="ECO:0000256" key="8">
    <source>
        <dbReference type="SAM" id="MobiDB-lite"/>
    </source>
</evidence>
<evidence type="ECO:0000313" key="11">
    <source>
        <dbReference type="Proteomes" id="UP001236500"/>
    </source>
</evidence>
<name>A0ABY8NJ29_9GAMM</name>
<keyword evidence="11" id="KW-1185">Reference proteome</keyword>
<accession>A0ABY8NJ29</accession>
<dbReference type="Pfam" id="PF00528">
    <property type="entry name" value="BPD_transp_1"/>
    <property type="match status" value="1"/>
</dbReference>
<evidence type="ECO:0000256" key="6">
    <source>
        <dbReference type="ARBA" id="ARBA00023136"/>
    </source>
</evidence>
<gene>
    <name evidence="10" type="ORF">PVT68_04720</name>
</gene>
<dbReference type="SUPFAM" id="SSF161098">
    <property type="entry name" value="MetI-like"/>
    <property type="match status" value="1"/>
</dbReference>
<dbReference type="InterPro" id="IPR035906">
    <property type="entry name" value="MetI-like_sf"/>
</dbReference>
<proteinExistence type="inferred from homology"/>
<feature type="domain" description="ABC transmembrane type-1" evidence="9">
    <location>
        <begin position="102"/>
        <end position="297"/>
    </location>
</feature>
<evidence type="ECO:0000256" key="4">
    <source>
        <dbReference type="ARBA" id="ARBA00022692"/>
    </source>
</evidence>
<keyword evidence="4 7" id="KW-0812">Transmembrane</keyword>